<dbReference type="AlphaFoldDB" id="A0A232ETJ2"/>
<organism evidence="3 4">
    <name type="scientific">Trichomalopsis sarcophagae</name>
    <dbReference type="NCBI Taxonomy" id="543379"/>
    <lineage>
        <taxon>Eukaryota</taxon>
        <taxon>Metazoa</taxon>
        <taxon>Ecdysozoa</taxon>
        <taxon>Arthropoda</taxon>
        <taxon>Hexapoda</taxon>
        <taxon>Insecta</taxon>
        <taxon>Pterygota</taxon>
        <taxon>Neoptera</taxon>
        <taxon>Endopterygota</taxon>
        <taxon>Hymenoptera</taxon>
        <taxon>Apocrita</taxon>
        <taxon>Proctotrupomorpha</taxon>
        <taxon>Chalcidoidea</taxon>
        <taxon>Pteromalidae</taxon>
        <taxon>Pteromalinae</taxon>
        <taxon>Trichomalopsis</taxon>
    </lineage>
</organism>
<dbReference type="Proteomes" id="UP000215335">
    <property type="component" value="Unassembled WGS sequence"/>
</dbReference>
<protein>
    <submittedName>
        <fullName evidence="3">Uncharacterized protein</fullName>
    </submittedName>
</protein>
<dbReference type="OrthoDB" id="8192746at2759"/>
<keyword evidence="4" id="KW-1185">Reference proteome</keyword>
<evidence type="ECO:0000256" key="1">
    <source>
        <dbReference type="SAM" id="MobiDB-lite"/>
    </source>
</evidence>
<reference evidence="3 4" key="1">
    <citation type="journal article" date="2017" name="Curr. Biol.">
        <title>The Evolution of Venom by Co-option of Single-Copy Genes.</title>
        <authorList>
            <person name="Martinson E.O."/>
            <person name="Mrinalini"/>
            <person name="Kelkar Y.D."/>
            <person name="Chang C.H."/>
            <person name="Werren J.H."/>
        </authorList>
    </citation>
    <scope>NUCLEOTIDE SEQUENCE [LARGE SCALE GENOMIC DNA]</scope>
    <source>
        <strain evidence="3 4">Alberta</strain>
        <tissue evidence="3">Whole body</tissue>
    </source>
</reference>
<gene>
    <name evidence="3" type="ORF">TSAR_016064</name>
</gene>
<sequence length="894" mass="99416">MEQLAYVCLLAFIGLGSSSEIEKVMPSRFEIESSINRTIEEVEKMIQDNPSLPKLSRADIVNILYNITAKDMHSIEDEALEALEKTRADYQRALMVVLPYKVKDSGENLDELYSKPPMVQMVADEASDPKKDSRIETVYNPSLFTQSNAHQSENLIENKYQLVTAHMRFGDSKKSKIEENKNFKSFSQVTTTTAKTLTDKKSESEPQKFTFNLEALDQRAEASHTSIATKRPIYKGTFSRYRTSTQKPPKLEIIYSTTPKTTPRTTTTTEARTETTTVPNKSTQNILSSDQWQYYAPPTTTTSRTLKPNDSPWKPMSPSKGFFLPTVSSDESDEPNFSILKMEDFEKVMQTTTTARPSPIFVTPSVTTHQKKVQSSIKNTGEGFKLRTTTTSSTVPPAPMREEVEQLLKSIGLQPMKPAKPQNDFKLNQNSLDALLKANFDNAKIKGTKFQTVKTDVLTTIKDNSFKAPTSSIKDGVKNLSPEIQLLFQQFGLQVPGSVGIPTTTTTTTTTSRPTIPTSVNSYTHFKPLPTAPVKDRDFRNFLARFGLGTGENRNQKAMQPKQVTKRPYLIEAVPENMQKILENIGLIRKAPKVEVDFEPNFEIQTQPPSFVELTTTPLNEHVFKPHEIEVNDKEQNEKIKNLLNTVRMVQEGKANVQDVQKVAHDLLQSTKSLASGPDPLKLEEILNNYRDNLKNEVKRQEEPTTTVASPTTEELDETALSSMATTDSSGSFSELSESSTSSGVDSKPSKADQSSSSSSTDDKVAKPSFFDTFDINAYLDNSTDTASSTETSSSSGSTSKPSVFDSIDAYIKMTASEDAAKNANPSISDLEESFGGSTPEPDPVIPTRPKTGLYFLVDWNTFLEVGEEGKEKVNLRFAPKVGDRTRFISVKVP</sequence>
<feature type="compositionally biased region" description="Polar residues" evidence="1">
    <location>
        <begin position="704"/>
        <end position="713"/>
    </location>
</feature>
<feature type="region of interest" description="Disordered" evidence="1">
    <location>
        <begin position="696"/>
        <end position="764"/>
    </location>
</feature>
<dbReference type="EMBL" id="NNAY01002272">
    <property type="protein sequence ID" value="OXU21663.1"/>
    <property type="molecule type" value="Genomic_DNA"/>
</dbReference>
<feature type="region of interest" description="Disordered" evidence="1">
    <location>
        <begin position="259"/>
        <end position="281"/>
    </location>
</feature>
<feature type="chain" id="PRO_5011991530" evidence="2">
    <location>
        <begin position="19"/>
        <end position="894"/>
    </location>
</feature>
<feature type="signal peptide" evidence="2">
    <location>
        <begin position="1"/>
        <end position="18"/>
    </location>
</feature>
<accession>A0A232ETJ2</accession>
<name>A0A232ETJ2_9HYME</name>
<keyword evidence="2" id="KW-0732">Signal</keyword>
<proteinExistence type="predicted"/>
<dbReference type="STRING" id="543379.A0A232ETJ2"/>
<evidence type="ECO:0000313" key="3">
    <source>
        <dbReference type="EMBL" id="OXU21663.1"/>
    </source>
</evidence>
<feature type="compositionally biased region" description="Low complexity" evidence="1">
    <location>
        <begin position="727"/>
        <end position="760"/>
    </location>
</feature>
<comment type="caution">
    <text evidence="3">The sequence shown here is derived from an EMBL/GenBank/DDBJ whole genome shotgun (WGS) entry which is preliminary data.</text>
</comment>
<feature type="compositionally biased region" description="Low complexity" evidence="1">
    <location>
        <begin position="259"/>
        <end position="277"/>
    </location>
</feature>
<evidence type="ECO:0000313" key="4">
    <source>
        <dbReference type="Proteomes" id="UP000215335"/>
    </source>
</evidence>
<evidence type="ECO:0000256" key="2">
    <source>
        <dbReference type="SAM" id="SignalP"/>
    </source>
</evidence>